<feature type="chain" id="PRO_5032916291" evidence="1">
    <location>
        <begin position="29"/>
        <end position="164"/>
    </location>
</feature>
<keyword evidence="1" id="KW-0732">Signal</keyword>
<name>A0A839U3W0_9HYPH</name>
<accession>A0A839U3W0</accession>
<gene>
    <name evidence="2" type="ORF">FHS21_000043</name>
</gene>
<organism evidence="2 3">
    <name type="scientific">Phyllobacterium trifolii</name>
    <dbReference type="NCBI Taxonomy" id="300193"/>
    <lineage>
        <taxon>Bacteria</taxon>
        <taxon>Pseudomonadati</taxon>
        <taxon>Pseudomonadota</taxon>
        <taxon>Alphaproteobacteria</taxon>
        <taxon>Hyphomicrobiales</taxon>
        <taxon>Phyllobacteriaceae</taxon>
        <taxon>Phyllobacterium</taxon>
    </lineage>
</organism>
<dbReference type="AlphaFoldDB" id="A0A839U3W0"/>
<keyword evidence="3" id="KW-1185">Reference proteome</keyword>
<dbReference type="Proteomes" id="UP000554520">
    <property type="component" value="Unassembled WGS sequence"/>
</dbReference>
<evidence type="ECO:0000256" key="1">
    <source>
        <dbReference type="SAM" id="SignalP"/>
    </source>
</evidence>
<dbReference type="EMBL" id="JACHXN010000001">
    <property type="protein sequence ID" value="MBB3143660.1"/>
    <property type="molecule type" value="Genomic_DNA"/>
</dbReference>
<reference evidence="2 3" key="1">
    <citation type="submission" date="2020-08" db="EMBL/GenBank/DDBJ databases">
        <title>Genomic Encyclopedia of Type Strains, Phase III (KMG-III): the genomes of soil and plant-associated and newly described type strains.</title>
        <authorList>
            <person name="Whitman W."/>
        </authorList>
    </citation>
    <scope>NUCLEOTIDE SEQUENCE [LARGE SCALE GENOMIC DNA]</scope>
    <source>
        <strain evidence="2 3">CECT 7015</strain>
    </source>
</reference>
<feature type="signal peptide" evidence="1">
    <location>
        <begin position="1"/>
        <end position="28"/>
    </location>
</feature>
<protein>
    <submittedName>
        <fullName evidence="2">Uncharacterized protein</fullName>
    </submittedName>
</protein>
<comment type="caution">
    <text evidence="2">The sequence shown here is derived from an EMBL/GenBank/DDBJ whole genome shotgun (WGS) entry which is preliminary data.</text>
</comment>
<sequence length="164" mass="18230">MIKSKRGNLSGLFLAIPMGVLLAFGADAKSKGTPMPTDTPRAYLAVSNSTPATLGETMNLSRTTARFTKLKGEMKLRYSGVWNVEENTQYGGEVYQVLNADEFFSKNKGKNGFCDEPVRWLTVLDKSEQLLEGTILVAMFNIQDWHKYTENSTGLCSIDSFQLK</sequence>
<evidence type="ECO:0000313" key="3">
    <source>
        <dbReference type="Proteomes" id="UP000554520"/>
    </source>
</evidence>
<proteinExistence type="predicted"/>
<evidence type="ECO:0000313" key="2">
    <source>
        <dbReference type="EMBL" id="MBB3143660.1"/>
    </source>
</evidence>
<dbReference type="RefSeq" id="WP_183660688.1">
    <property type="nucleotide sequence ID" value="NZ_JACHXN010000001.1"/>
</dbReference>